<reference evidence="6" key="1">
    <citation type="submission" date="2012-12" db="EMBL/GenBank/DDBJ databases">
        <title>Identification and characterization of a phenylalanine ammonia-lyase gene family in Isatis indigotica Fort.</title>
        <authorList>
            <person name="Liu Q."/>
            <person name="Chen J."/>
            <person name="Zhou X."/>
            <person name="Di P."/>
            <person name="Xiao Y."/>
            <person name="Xuan H."/>
            <person name="Zhang L."/>
            <person name="Chen W."/>
        </authorList>
    </citation>
    <scope>NUCLEOTIDE SEQUENCE</scope>
    <source>
        <tissue evidence="6">Salivary gland</tissue>
    </source>
</reference>
<keyword evidence="4" id="KW-0732">Signal</keyword>
<dbReference type="InterPro" id="IPR002223">
    <property type="entry name" value="Kunitz_BPTI"/>
</dbReference>
<evidence type="ECO:0000256" key="2">
    <source>
        <dbReference type="ARBA" id="ARBA00022900"/>
    </source>
</evidence>
<evidence type="ECO:0000256" key="3">
    <source>
        <dbReference type="ARBA" id="ARBA00023157"/>
    </source>
</evidence>
<dbReference type="EMBL" id="GADI01007294">
    <property type="protein sequence ID" value="JAA66514.1"/>
    <property type="molecule type" value="mRNA"/>
</dbReference>
<protein>
    <submittedName>
        <fullName evidence="6">Putative salivary kunitz domain protein</fullName>
    </submittedName>
</protein>
<dbReference type="AlphaFoldDB" id="A0A0K8R7P7"/>
<dbReference type="SUPFAM" id="SSF57362">
    <property type="entry name" value="BPTI-like"/>
    <property type="match status" value="4"/>
</dbReference>
<evidence type="ECO:0000259" key="5">
    <source>
        <dbReference type="PROSITE" id="PS50279"/>
    </source>
</evidence>
<dbReference type="InterPro" id="IPR036880">
    <property type="entry name" value="Kunitz_BPTI_sf"/>
</dbReference>
<dbReference type="Pfam" id="PF00014">
    <property type="entry name" value="Kunitz_BPTI"/>
    <property type="match status" value="3"/>
</dbReference>
<dbReference type="SMART" id="SM00131">
    <property type="entry name" value="KU"/>
    <property type="match status" value="3"/>
</dbReference>
<dbReference type="GO" id="GO:0005615">
    <property type="term" value="C:extracellular space"/>
    <property type="evidence" value="ECO:0007669"/>
    <property type="project" value="TreeGrafter"/>
</dbReference>
<keyword evidence="3" id="KW-1015">Disulfide bond</keyword>
<dbReference type="PANTHER" id="PTHR10083:SF374">
    <property type="entry name" value="BPTI_KUNITZ INHIBITOR DOMAIN-CONTAINING PROTEIN"/>
    <property type="match status" value="1"/>
</dbReference>
<feature type="domain" description="BPTI/Kunitz inhibitor" evidence="5">
    <location>
        <begin position="268"/>
        <end position="321"/>
    </location>
</feature>
<sequence length="332" mass="38168">MQNIILWIFVAAVFGICHCGHDYEESGSDSSITKNRCALPLDLGSRGWGYVKGYFYDKKRDECRLVHFRDQDWDGTKNRFLTLSECRETCRVTVPTYCFKVPPTIPRRRSYPMVTYNSSQGACQTIPGRKNNPADNIFQNERDCNKECRDPELGQCAPSATGDCSGREDAITYRYNVGSRSCEKVVGRECGPFTSLGECSQRCGRYISKKCKMPAVTSIYCDMKEERYWYNSTTQKCEEYFGCADDVTNFRTAKECWETCSNEKLSRCLRRPDKGRLGFGTTHYYYSISENKCLTTTHLAFWQNTNKKNHFTSLKDCEQTCKPKYAGVVEKL</sequence>
<feature type="domain" description="BPTI/Kunitz inhibitor" evidence="5">
    <location>
        <begin position="37"/>
        <end position="90"/>
    </location>
</feature>
<dbReference type="PROSITE" id="PS50279">
    <property type="entry name" value="BPTI_KUNITZ_2"/>
    <property type="match status" value="3"/>
</dbReference>
<dbReference type="Gene3D" id="4.10.410.10">
    <property type="entry name" value="Pancreatic trypsin inhibitor Kunitz domain"/>
    <property type="match status" value="4"/>
</dbReference>
<dbReference type="PANTHER" id="PTHR10083">
    <property type="entry name" value="KUNITZ-TYPE PROTEASE INHIBITOR-RELATED"/>
    <property type="match status" value="1"/>
</dbReference>
<evidence type="ECO:0000313" key="6">
    <source>
        <dbReference type="EMBL" id="JAA66514.1"/>
    </source>
</evidence>
<dbReference type="InterPro" id="IPR050098">
    <property type="entry name" value="TFPI/VKTCI-like"/>
</dbReference>
<accession>A0A0K8R7P7</accession>
<feature type="chain" id="PRO_5005516659" evidence="4">
    <location>
        <begin position="20"/>
        <end position="332"/>
    </location>
</feature>
<feature type="domain" description="BPTI/Kunitz inhibitor" evidence="5">
    <location>
        <begin position="211"/>
        <end position="260"/>
    </location>
</feature>
<organism evidence="6">
    <name type="scientific">Ixodes ricinus</name>
    <name type="common">Common tick</name>
    <name type="synonym">Acarus ricinus</name>
    <dbReference type="NCBI Taxonomy" id="34613"/>
    <lineage>
        <taxon>Eukaryota</taxon>
        <taxon>Metazoa</taxon>
        <taxon>Ecdysozoa</taxon>
        <taxon>Arthropoda</taxon>
        <taxon>Chelicerata</taxon>
        <taxon>Arachnida</taxon>
        <taxon>Acari</taxon>
        <taxon>Parasitiformes</taxon>
        <taxon>Ixodida</taxon>
        <taxon>Ixodoidea</taxon>
        <taxon>Ixodidae</taxon>
        <taxon>Ixodinae</taxon>
        <taxon>Ixodes</taxon>
    </lineage>
</organism>
<name>A0A0K8R7P7_IXORI</name>
<keyword evidence="2" id="KW-0722">Serine protease inhibitor</keyword>
<evidence type="ECO:0000256" key="4">
    <source>
        <dbReference type="SAM" id="SignalP"/>
    </source>
</evidence>
<feature type="signal peptide" evidence="4">
    <location>
        <begin position="1"/>
        <end position="19"/>
    </location>
</feature>
<proteinExistence type="evidence at transcript level"/>
<keyword evidence="1" id="KW-0646">Protease inhibitor</keyword>
<dbReference type="GO" id="GO:0004867">
    <property type="term" value="F:serine-type endopeptidase inhibitor activity"/>
    <property type="evidence" value="ECO:0007669"/>
    <property type="project" value="UniProtKB-KW"/>
</dbReference>
<evidence type="ECO:0000256" key="1">
    <source>
        <dbReference type="ARBA" id="ARBA00022690"/>
    </source>
</evidence>